<accession>A0AAN4W202</accession>
<keyword evidence="3" id="KW-1185">Reference proteome</keyword>
<proteinExistence type="predicted"/>
<feature type="region of interest" description="Disordered" evidence="1">
    <location>
        <begin position="35"/>
        <end position="79"/>
    </location>
</feature>
<organism evidence="2 3">
    <name type="scientific">Persicobacter diffluens</name>
    <dbReference type="NCBI Taxonomy" id="981"/>
    <lineage>
        <taxon>Bacteria</taxon>
        <taxon>Pseudomonadati</taxon>
        <taxon>Bacteroidota</taxon>
        <taxon>Cytophagia</taxon>
        <taxon>Cytophagales</taxon>
        <taxon>Persicobacteraceae</taxon>
        <taxon>Persicobacter</taxon>
    </lineage>
</organism>
<evidence type="ECO:0000313" key="2">
    <source>
        <dbReference type="EMBL" id="GJM64221.1"/>
    </source>
</evidence>
<feature type="compositionally biased region" description="Basic residues" evidence="1">
    <location>
        <begin position="39"/>
        <end position="52"/>
    </location>
</feature>
<evidence type="ECO:0000256" key="1">
    <source>
        <dbReference type="SAM" id="MobiDB-lite"/>
    </source>
</evidence>
<dbReference type="AlphaFoldDB" id="A0AAN4W202"/>
<protein>
    <submittedName>
        <fullName evidence="2">Uncharacterized protein</fullName>
    </submittedName>
</protein>
<reference evidence="2 3" key="1">
    <citation type="submission" date="2021-12" db="EMBL/GenBank/DDBJ databases">
        <title>Genome sequencing of bacteria with rrn-lacking chromosome and rrn-plasmid.</title>
        <authorList>
            <person name="Anda M."/>
            <person name="Iwasaki W."/>
        </authorList>
    </citation>
    <scope>NUCLEOTIDE SEQUENCE [LARGE SCALE GENOMIC DNA]</scope>
    <source>
        <strain evidence="2 3">NBRC 15940</strain>
    </source>
</reference>
<evidence type="ECO:0000313" key="3">
    <source>
        <dbReference type="Proteomes" id="UP001310022"/>
    </source>
</evidence>
<sequence length="79" mass="8901">MGSYFAASNSFFGGNSQISLVTGAYGITGSQNKNQLEKKLKHNQSKRKTKIQKKIDHPDLQANKKETTSNNRHSHFYTN</sequence>
<comment type="caution">
    <text evidence="2">The sequence shown here is derived from an EMBL/GenBank/DDBJ whole genome shotgun (WGS) entry which is preliminary data.</text>
</comment>
<feature type="compositionally biased region" description="Basic and acidic residues" evidence="1">
    <location>
        <begin position="53"/>
        <end position="67"/>
    </location>
</feature>
<gene>
    <name evidence="2" type="ORF">PEDI_47730</name>
</gene>
<dbReference type="Proteomes" id="UP001310022">
    <property type="component" value="Unassembled WGS sequence"/>
</dbReference>
<name>A0AAN4W202_9BACT</name>
<dbReference type="EMBL" id="BQKE01000004">
    <property type="protein sequence ID" value="GJM64221.1"/>
    <property type="molecule type" value="Genomic_DNA"/>
</dbReference>